<keyword evidence="1" id="KW-1133">Transmembrane helix</keyword>
<keyword evidence="1" id="KW-0812">Transmembrane</keyword>
<dbReference type="AlphaFoldDB" id="A0A1G7P5K2"/>
<proteinExistence type="predicted"/>
<gene>
    <name evidence="2" type="ORF">SAMN05660235_02838</name>
</gene>
<keyword evidence="1" id="KW-0472">Membrane</keyword>
<dbReference type="STRING" id="1123285.SAMN05660235_02838"/>
<evidence type="ECO:0000313" key="2">
    <source>
        <dbReference type="EMBL" id="SDF81568.1"/>
    </source>
</evidence>
<reference evidence="3" key="1">
    <citation type="submission" date="2016-10" db="EMBL/GenBank/DDBJ databases">
        <authorList>
            <person name="Varghese N."/>
            <person name="Submissions S."/>
        </authorList>
    </citation>
    <scope>NUCLEOTIDE SEQUENCE [LARGE SCALE GENOMIC DNA]</scope>
    <source>
        <strain evidence="3">DSM 23256</strain>
    </source>
</reference>
<protein>
    <submittedName>
        <fullName evidence="2">Uncharacterized protein</fullName>
    </submittedName>
</protein>
<organism evidence="2 3">
    <name type="scientific">Sporolituus thermophilus DSM 23256</name>
    <dbReference type="NCBI Taxonomy" id="1123285"/>
    <lineage>
        <taxon>Bacteria</taxon>
        <taxon>Bacillati</taxon>
        <taxon>Bacillota</taxon>
        <taxon>Negativicutes</taxon>
        <taxon>Selenomonadales</taxon>
        <taxon>Sporomusaceae</taxon>
        <taxon>Sporolituus</taxon>
    </lineage>
</organism>
<dbReference type="Proteomes" id="UP000243333">
    <property type="component" value="Unassembled WGS sequence"/>
</dbReference>
<feature type="transmembrane region" description="Helical" evidence="1">
    <location>
        <begin position="54"/>
        <end position="74"/>
    </location>
</feature>
<keyword evidence="3" id="KW-1185">Reference proteome</keyword>
<evidence type="ECO:0000256" key="1">
    <source>
        <dbReference type="SAM" id="Phobius"/>
    </source>
</evidence>
<dbReference type="OrthoDB" id="9884439at2"/>
<sequence length="84" mass="9495">MNISYAVWGAFFGWLLMPRWRKHSLRALTPLLAYATALAAGAAAAYFLHMQQQAWLFIIGMISQLVAFLLARGARSILRKSKNR</sequence>
<evidence type="ECO:0000313" key="3">
    <source>
        <dbReference type="Proteomes" id="UP000243333"/>
    </source>
</evidence>
<feature type="transmembrane region" description="Helical" evidence="1">
    <location>
        <begin position="27"/>
        <end position="48"/>
    </location>
</feature>
<accession>A0A1G7P5K2</accession>
<name>A0A1G7P5K2_9FIRM</name>
<dbReference type="EMBL" id="FNBU01000032">
    <property type="protein sequence ID" value="SDF81568.1"/>
    <property type="molecule type" value="Genomic_DNA"/>
</dbReference>
<dbReference type="RefSeq" id="WP_093691961.1">
    <property type="nucleotide sequence ID" value="NZ_FNBU01000032.1"/>
</dbReference>